<dbReference type="InterPro" id="IPR001680">
    <property type="entry name" value="WD40_rpt"/>
</dbReference>
<dbReference type="PROSITE" id="PS00678">
    <property type="entry name" value="WD_REPEATS_1"/>
    <property type="match status" value="2"/>
</dbReference>
<feature type="repeat" description="WD" evidence="3">
    <location>
        <begin position="4"/>
        <end position="45"/>
    </location>
</feature>
<dbReference type="InterPro" id="IPR050505">
    <property type="entry name" value="WDR55/POC1"/>
</dbReference>
<accession>A0A8J3IJP8</accession>
<comment type="caution">
    <text evidence="4">The sequence shown here is derived from an EMBL/GenBank/DDBJ whole genome shotgun (WGS) entry which is preliminary data.</text>
</comment>
<dbReference type="InterPro" id="IPR019775">
    <property type="entry name" value="WD40_repeat_CS"/>
</dbReference>
<evidence type="ECO:0000256" key="3">
    <source>
        <dbReference type="PROSITE-ProRule" id="PRU00221"/>
    </source>
</evidence>
<feature type="repeat" description="WD" evidence="3">
    <location>
        <begin position="269"/>
        <end position="303"/>
    </location>
</feature>
<feature type="repeat" description="WD" evidence="3">
    <location>
        <begin position="227"/>
        <end position="268"/>
    </location>
</feature>
<protein>
    <recommendedName>
        <fullName evidence="6">Anaphase-promoting complex subunit 4 WD40 domain-containing protein</fullName>
    </recommendedName>
</protein>
<dbReference type="InterPro" id="IPR011047">
    <property type="entry name" value="Quinoprotein_ADH-like_sf"/>
</dbReference>
<dbReference type="PROSITE" id="PS50082">
    <property type="entry name" value="WD_REPEATS_2"/>
    <property type="match status" value="5"/>
</dbReference>
<evidence type="ECO:0000313" key="4">
    <source>
        <dbReference type="EMBL" id="GHO96809.1"/>
    </source>
</evidence>
<dbReference type="SMART" id="SM00320">
    <property type="entry name" value="WD40"/>
    <property type="match status" value="7"/>
</dbReference>
<evidence type="ECO:0008006" key="6">
    <source>
        <dbReference type="Google" id="ProtNLM"/>
    </source>
</evidence>
<dbReference type="InterPro" id="IPR015943">
    <property type="entry name" value="WD40/YVTN_repeat-like_dom_sf"/>
</dbReference>
<dbReference type="CDD" id="cd00200">
    <property type="entry name" value="WD40"/>
    <property type="match status" value="1"/>
</dbReference>
<dbReference type="PROSITE" id="PS50294">
    <property type="entry name" value="WD_REPEATS_REGION"/>
    <property type="match status" value="3"/>
</dbReference>
<dbReference type="Pfam" id="PF00400">
    <property type="entry name" value="WD40"/>
    <property type="match status" value="5"/>
</dbReference>
<keyword evidence="1 3" id="KW-0853">WD repeat</keyword>
<feature type="repeat" description="WD" evidence="3">
    <location>
        <begin position="185"/>
        <end position="226"/>
    </location>
</feature>
<keyword evidence="5" id="KW-1185">Reference proteome</keyword>
<gene>
    <name evidence="4" type="ORF">KSF_068570</name>
</gene>
<dbReference type="AlphaFoldDB" id="A0A8J3IJP8"/>
<evidence type="ECO:0000256" key="2">
    <source>
        <dbReference type="ARBA" id="ARBA00022737"/>
    </source>
</evidence>
<keyword evidence="2" id="KW-0677">Repeat</keyword>
<dbReference type="EMBL" id="BNJK01000001">
    <property type="protein sequence ID" value="GHO96809.1"/>
    <property type="molecule type" value="Genomic_DNA"/>
</dbReference>
<feature type="repeat" description="WD" evidence="3">
    <location>
        <begin position="94"/>
        <end position="135"/>
    </location>
</feature>
<dbReference type="PANTHER" id="PTHR44019:SF8">
    <property type="entry name" value="POC1 CENTRIOLAR PROTEIN HOMOLOG"/>
    <property type="match status" value="1"/>
</dbReference>
<dbReference type="PANTHER" id="PTHR44019">
    <property type="entry name" value="WD REPEAT-CONTAINING PROTEIN 55"/>
    <property type="match status" value="1"/>
</dbReference>
<name>A0A8J3IJP8_9CHLR</name>
<proteinExistence type="predicted"/>
<evidence type="ECO:0000313" key="5">
    <source>
        <dbReference type="Proteomes" id="UP000597444"/>
    </source>
</evidence>
<sequence>MIYKDSSAGPTLSAAWSPDGKSIASGGFNGVVKLWDVATGKTLRTYSGFQNAFTSKIAWSHDGQRIAVGTSYPISQDASAYILDAHSQKILLVSTKYHGGVADLVWSPDNAYIASLDEQGEIHIWNSTTGEQVYSYQPLASNLAWSPDGKFIASSNAIESSAIENMQQVEITIWNTATHHVASVYDLHSDLINSLSWSADSSSLLLTSRDKTVMIWDVATGKTRLLHKEQTGDIYSAAWSPNGKLVALAGKDQTVHVFEANTGKTLFIYKEHKSSIYNIAWSPDGRLMASSDDAGFVRVWVAP</sequence>
<organism evidence="4 5">
    <name type="scientific">Reticulibacter mediterranei</name>
    <dbReference type="NCBI Taxonomy" id="2778369"/>
    <lineage>
        <taxon>Bacteria</taxon>
        <taxon>Bacillati</taxon>
        <taxon>Chloroflexota</taxon>
        <taxon>Ktedonobacteria</taxon>
        <taxon>Ktedonobacterales</taxon>
        <taxon>Reticulibacteraceae</taxon>
        <taxon>Reticulibacter</taxon>
    </lineage>
</organism>
<reference evidence="4" key="1">
    <citation type="submission" date="2020-10" db="EMBL/GenBank/DDBJ databases">
        <title>Taxonomic study of unclassified bacteria belonging to the class Ktedonobacteria.</title>
        <authorList>
            <person name="Yabe S."/>
            <person name="Wang C.M."/>
            <person name="Zheng Y."/>
            <person name="Sakai Y."/>
            <person name="Cavaletti L."/>
            <person name="Monciardini P."/>
            <person name="Donadio S."/>
        </authorList>
    </citation>
    <scope>NUCLEOTIDE SEQUENCE</scope>
    <source>
        <strain evidence="4">ID150040</strain>
    </source>
</reference>
<dbReference type="Gene3D" id="2.130.10.10">
    <property type="entry name" value="YVTN repeat-like/Quinoprotein amine dehydrogenase"/>
    <property type="match status" value="3"/>
</dbReference>
<dbReference type="SUPFAM" id="SSF50998">
    <property type="entry name" value="Quinoprotein alcohol dehydrogenase-like"/>
    <property type="match status" value="1"/>
</dbReference>
<dbReference type="Proteomes" id="UP000597444">
    <property type="component" value="Unassembled WGS sequence"/>
</dbReference>
<evidence type="ECO:0000256" key="1">
    <source>
        <dbReference type="ARBA" id="ARBA00022574"/>
    </source>
</evidence>